<feature type="compositionally biased region" description="Basic and acidic residues" evidence="1">
    <location>
        <begin position="1"/>
        <end position="11"/>
    </location>
</feature>
<feature type="region of interest" description="Disordered" evidence="1">
    <location>
        <begin position="523"/>
        <end position="554"/>
    </location>
</feature>
<protein>
    <submittedName>
        <fullName evidence="2">Uncharacterized protein</fullName>
    </submittedName>
</protein>
<gene>
    <name evidence="2" type="ORF">BN1204_000480</name>
</gene>
<reference evidence="2" key="1">
    <citation type="journal article" date="2015" name="PLoS ONE">
        <title>Comprehensive Evaluation of Toxoplasma gondii VEG and Neospora caninum LIV Genomes with Tachyzoite Stage Transcriptome and Proteome Defines Novel Transcript Features.</title>
        <authorList>
            <person name="Ramaprasad A."/>
            <person name="Mourier T."/>
            <person name="Naeem R."/>
            <person name="Malas T.B."/>
            <person name="Moussa E."/>
            <person name="Panigrahi A."/>
            <person name="Vermont S.J."/>
            <person name="Otto T.D."/>
            <person name="Wastling J."/>
            <person name="Pain A."/>
        </authorList>
    </citation>
    <scope>NUCLEOTIDE SEQUENCE</scope>
    <source>
        <strain evidence="2">Liverpool</strain>
    </source>
</reference>
<evidence type="ECO:0000256" key="1">
    <source>
        <dbReference type="SAM" id="MobiDB-lite"/>
    </source>
</evidence>
<organism evidence="2">
    <name type="scientific">Neospora caninum (strain Liverpool)</name>
    <dbReference type="NCBI Taxonomy" id="572307"/>
    <lineage>
        <taxon>Eukaryota</taxon>
        <taxon>Sar</taxon>
        <taxon>Alveolata</taxon>
        <taxon>Apicomplexa</taxon>
        <taxon>Conoidasida</taxon>
        <taxon>Coccidia</taxon>
        <taxon>Eucoccidiorida</taxon>
        <taxon>Eimeriorina</taxon>
        <taxon>Sarcocystidae</taxon>
        <taxon>Neospora</taxon>
    </lineage>
</organism>
<feature type="region of interest" description="Disordered" evidence="1">
    <location>
        <begin position="60"/>
        <end position="170"/>
    </location>
</feature>
<dbReference type="EMBL" id="LN714474">
    <property type="protein sequence ID" value="CEL64129.1"/>
    <property type="molecule type" value="Genomic_DNA"/>
</dbReference>
<sequence>MWPVGDARRLPSDPSRPFSQDDGVYDRDWALHLATKRVLREDPVRPMILRPSFKFNPAASFSSLEGVGRGDTNKAERERTQRQRLAYAETGDLKPSAKLSLTVHDDNGYSGRSEFEKREDPQWTPAKSREAGFSRQASPERELTSPREATSAPPATAHEASLPSPAPPVCGDKATSREMVTRMRCRNVLLCYALLDPYHQGYIDVQEACDAIGNIHKQDKDVAEILLVQLQDMIAYVSPRGVIEKQDFLAEILRRVESDLAGTTPYYCLRGSSNPVSNAWQRGRPFTTVKNRSFYQGDYVPKGVQMHLKQADGDVAEFHLRRRGGGGMTLQEDRPFTQAKPRAQGTLEDHIQRGRLRRMQKLKQIKDDILNKEMAECTFHPKTTPLPPITKPFPSRETMRRMIEQQQKAKKRSQVFIEYDPTDTVTHELALPPELTEKEKKSVREGGNDWSLAEQEPERDELFTWVVHAGDPPTKPKAVEVAWRARDLPKVPREAEFVADAQDSTQLRPTDMPQTARLRTPINAHEELPSRPSATPRKPTVEEVPCEQPVQDPVPSEDVVIQAPYLTEREFDSRFDAFVPEAWQTPAEDPGIHVHDNEGDGRLNFNSLPVYYRQSLQQLFRGGAVAKGGRRPTREEREAKLKECMKILEDAC</sequence>
<feature type="region of interest" description="Disordered" evidence="1">
    <location>
        <begin position="1"/>
        <end position="23"/>
    </location>
</feature>
<accession>A0A0F7U2S7</accession>
<feature type="compositionally biased region" description="Basic and acidic residues" evidence="1">
    <location>
        <begin position="71"/>
        <end position="81"/>
    </location>
</feature>
<name>A0A0F7U2S7_NEOCL</name>
<proteinExistence type="predicted"/>
<dbReference type="AlphaFoldDB" id="A0A0F7U2S7"/>
<evidence type="ECO:0000313" key="2">
    <source>
        <dbReference type="EMBL" id="CEL64129.1"/>
    </source>
</evidence>
<feature type="compositionally biased region" description="Basic and acidic residues" evidence="1">
    <location>
        <begin position="103"/>
        <end position="145"/>
    </location>
</feature>